<dbReference type="SUPFAM" id="SSF56112">
    <property type="entry name" value="Protein kinase-like (PK-like)"/>
    <property type="match status" value="1"/>
</dbReference>
<evidence type="ECO:0000313" key="2">
    <source>
        <dbReference type="EMBL" id="KAK7825307.1"/>
    </source>
</evidence>
<feature type="domain" description="Protein kinase" evidence="1">
    <location>
        <begin position="1"/>
        <end position="82"/>
    </location>
</feature>
<protein>
    <submittedName>
        <fullName evidence="2">Lrr receptor-like serine/threonine-protein kinase</fullName>
    </submittedName>
</protein>
<dbReference type="PANTHER" id="PTHR45631">
    <property type="entry name" value="OS07G0107800 PROTEIN-RELATED"/>
    <property type="match status" value="1"/>
</dbReference>
<dbReference type="Gene3D" id="1.10.510.10">
    <property type="entry name" value="Transferase(Phosphotransferase) domain 1"/>
    <property type="match status" value="1"/>
</dbReference>
<evidence type="ECO:0000313" key="3">
    <source>
        <dbReference type="Proteomes" id="UP000237347"/>
    </source>
</evidence>
<dbReference type="PROSITE" id="PS00108">
    <property type="entry name" value="PROTEIN_KINASE_ST"/>
    <property type="match status" value="1"/>
</dbReference>
<dbReference type="EMBL" id="PKMF04000580">
    <property type="protein sequence ID" value="KAK7825307.1"/>
    <property type="molecule type" value="Genomic_DNA"/>
</dbReference>
<dbReference type="Pfam" id="PF00069">
    <property type="entry name" value="Pkinase"/>
    <property type="match status" value="1"/>
</dbReference>
<dbReference type="Proteomes" id="UP000237347">
    <property type="component" value="Unassembled WGS sequence"/>
</dbReference>
<gene>
    <name evidence="2" type="ORF">CFP56_033556</name>
</gene>
<dbReference type="PROSITE" id="PS50011">
    <property type="entry name" value="PROTEIN_KINASE_DOM"/>
    <property type="match status" value="1"/>
</dbReference>
<dbReference type="GO" id="GO:0005524">
    <property type="term" value="F:ATP binding"/>
    <property type="evidence" value="ECO:0007669"/>
    <property type="project" value="InterPro"/>
</dbReference>
<name>A0AAW0JF58_QUESU</name>
<evidence type="ECO:0000259" key="1">
    <source>
        <dbReference type="PROSITE" id="PS50011"/>
    </source>
</evidence>
<sequence length="82" mass="8986">MGLIYEYMENGNLAMHLSGLEYLHNGCKPPIIHRDMKSTNILLDGNFQAKLTDLGLSKVILDEGGTHVSTKVVGTPGYLDPE</sequence>
<proteinExistence type="predicted"/>
<dbReference type="GO" id="GO:0004672">
    <property type="term" value="F:protein kinase activity"/>
    <property type="evidence" value="ECO:0007669"/>
    <property type="project" value="InterPro"/>
</dbReference>
<dbReference type="InterPro" id="IPR011009">
    <property type="entry name" value="Kinase-like_dom_sf"/>
</dbReference>
<keyword evidence="3" id="KW-1185">Reference proteome</keyword>
<dbReference type="InterPro" id="IPR008271">
    <property type="entry name" value="Ser/Thr_kinase_AS"/>
</dbReference>
<reference evidence="2 3" key="1">
    <citation type="journal article" date="2018" name="Sci. Data">
        <title>The draft genome sequence of cork oak.</title>
        <authorList>
            <person name="Ramos A.M."/>
            <person name="Usie A."/>
            <person name="Barbosa P."/>
            <person name="Barros P.M."/>
            <person name="Capote T."/>
            <person name="Chaves I."/>
            <person name="Simoes F."/>
            <person name="Abreu I."/>
            <person name="Carrasquinho I."/>
            <person name="Faro C."/>
            <person name="Guimaraes J.B."/>
            <person name="Mendonca D."/>
            <person name="Nobrega F."/>
            <person name="Rodrigues L."/>
            <person name="Saibo N.J.M."/>
            <person name="Varela M.C."/>
            <person name="Egas C."/>
            <person name="Matos J."/>
            <person name="Miguel C.M."/>
            <person name="Oliveira M.M."/>
            <person name="Ricardo C.P."/>
            <person name="Goncalves S."/>
        </authorList>
    </citation>
    <scope>NUCLEOTIDE SEQUENCE [LARGE SCALE GENOMIC DNA]</scope>
    <source>
        <strain evidence="3">cv. HL8</strain>
    </source>
</reference>
<dbReference type="InterPro" id="IPR000719">
    <property type="entry name" value="Prot_kinase_dom"/>
</dbReference>
<organism evidence="2 3">
    <name type="scientific">Quercus suber</name>
    <name type="common">Cork oak</name>
    <dbReference type="NCBI Taxonomy" id="58331"/>
    <lineage>
        <taxon>Eukaryota</taxon>
        <taxon>Viridiplantae</taxon>
        <taxon>Streptophyta</taxon>
        <taxon>Embryophyta</taxon>
        <taxon>Tracheophyta</taxon>
        <taxon>Spermatophyta</taxon>
        <taxon>Magnoliopsida</taxon>
        <taxon>eudicotyledons</taxon>
        <taxon>Gunneridae</taxon>
        <taxon>Pentapetalae</taxon>
        <taxon>rosids</taxon>
        <taxon>fabids</taxon>
        <taxon>Fagales</taxon>
        <taxon>Fagaceae</taxon>
        <taxon>Quercus</taxon>
    </lineage>
</organism>
<dbReference type="AlphaFoldDB" id="A0AAW0JF58"/>
<comment type="caution">
    <text evidence="2">The sequence shown here is derived from an EMBL/GenBank/DDBJ whole genome shotgun (WGS) entry which is preliminary data.</text>
</comment>
<accession>A0AAW0JF58</accession>
<dbReference type="PANTHER" id="PTHR45631:SF68">
    <property type="entry name" value="REPEAT FAMILY PROTEIN, PUTATIVE, EXPRESSED-RELATED"/>
    <property type="match status" value="1"/>
</dbReference>